<accession>A0A941DN06</accession>
<dbReference type="Proteomes" id="UP000680067">
    <property type="component" value="Unassembled WGS sequence"/>
</dbReference>
<proteinExistence type="predicted"/>
<evidence type="ECO:0000313" key="1">
    <source>
        <dbReference type="EMBL" id="MBR7782527.1"/>
    </source>
</evidence>
<dbReference type="EMBL" id="JAGSPN010000006">
    <property type="protein sequence ID" value="MBR7782527.1"/>
    <property type="molecule type" value="Genomic_DNA"/>
</dbReference>
<organism evidence="1 2">
    <name type="scientific">Undibacterium luofuense</name>
    <dbReference type="NCBI Taxonomy" id="2828733"/>
    <lineage>
        <taxon>Bacteria</taxon>
        <taxon>Pseudomonadati</taxon>
        <taxon>Pseudomonadota</taxon>
        <taxon>Betaproteobacteria</taxon>
        <taxon>Burkholderiales</taxon>
        <taxon>Oxalobacteraceae</taxon>
        <taxon>Undibacterium</taxon>
    </lineage>
</organism>
<sequence length="107" mass="12156">MHHRNDSGTEMQPNGHATQPEILVSAVLHLMSHYSVHARQPDRQQACQNLAPVIERHLNVLSGLPELTPVLRATCQQLAEQWSAVVQRPQPPARTKRFSWLMPEKLI</sequence>
<dbReference type="RefSeq" id="WP_212687833.1">
    <property type="nucleotide sequence ID" value="NZ_CAXBSD010000178.1"/>
</dbReference>
<dbReference type="AlphaFoldDB" id="A0A941DN06"/>
<protein>
    <submittedName>
        <fullName evidence="1">Uncharacterized protein</fullName>
    </submittedName>
</protein>
<gene>
    <name evidence="1" type="ORF">KDM89_10250</name>
</gene>
<comment type="caution">
    <text evidence="1">The sequence shown here is derived from an EMBL/GenBank/DDBJ whole genome shotgun (WGS) entry which is preliminary data.</text>
</comment>
<keyword evidence="2" id="KW-1185">Reference proteome</keyword>
<reference evidence="1" key="1">
    <citation type="submission" date="2021-04" db="EMBL/GenBank/DDBJ databases">
        <title>novel species isolated from subtropical streams in China.</title>
        <authorList>
            <person name="Lu H."/>
        </authorList>
    </citation>
    <scope>NUCLEOTIDE SEQUENCE</scope>
    <source>
        <strain evidence="1">LFS511W</strain>
    </source>
</reference>
<evidence type="ECO:0000313" key="2">
    <source>
        <dbReference type="Proteomes" id="UP000680067"/>
    </source>
</evidence>
<name>A0A941DN06_9BURK</name>